<keyword evidence="3" id="KW-1185">Reference proteome</keyword>
<name>A0A328WTM5_9FLAO</name>
<evidence type="ECO:0000313" key="3">
    <source>
        <dbReference type="Proteomes" id="UP000249518"/>
    </source>
</evidence>
<gene>
    <name evidence="2" type="ORF">B0I10_10782</name>
</gene>
<evidence type="ECO:0000256" key="1">
    <source>
        <dbReference type="SAM" id="Phobius"/>
    </source>
</evidence>
<dbReference type="RefSeq" id="WP_112086089.1">
    <property type="nucleotide sequence ID" value="NZ_QLSV01000007.1"/>
</dbReference>
<keyword evidence="1" id="KW-0472">Membrane</keyword>
<protein>
    <submittedName>
        <fullName evidence="2">Uncharacterized protein</fullName>
    </submittedName>
</protein>
<reference evidence="2 3" key="1">
    <citation type="submission" date="2018-06" db="EMBL/GenBank/DDBJ databases">
        <title>Genomic Encyclopedia of Type Strains, Phase III (KMG-III): the genomes of soil and plant-associated and newly described type strains.</title>
        <authorList>
            <person name="Whitman W."/>
        </authorList>
    </citation>
    <scope>NUCLEOTIDE SEQUENCE [LARGE SCALE GENOMIC DNA]</scope>
    <source>
        <strain evidence="2 3">CGMCC 1.12504</strain>
    </source>
</reference>
<comment type="caution">
    <text evidence="2">The sequence shown here is derived from an EMBL/GenBank/DDBJ whole genome shotgun (WGS) entry which is preliminary data.</text>
</comment>
<dbReference type="EMBL" id="QLSV01000007">
    <property type="protein sequence ID" value="RAR47807.1"/>
    <property type="molecule type" value="Genomic_DNA"/>
</dbReference>
<accession>A0A328WTM5</accession>
<keyword evidence="1" id="KW-1133">Transmembrane helix</keyword>
<evidence type="ECO:0000313" key="2">
    <source>
        <dbReference type="EMBL" id="RAR47807.1"/>
    </source>
</evidence>
<proteinExistence type="predicted"/>
<organism evidence="2 3">
    <name type="scientific">Flavobacterium lacus</name>
    <dbReference type="NCBI Taxonomy" id="1353778"/>
    <lineage>
        <taxon>Bacteria</taxon>
        <taxon>Pseudomonadati</taxon>
        <taxon>Bacteroidota</taxon>
        <taxon>Flavobacteriia</taxon>
        <taxon>Flavobacteriales</taxon>
        <taxon>Flavobacteriaceae</taxon>
        <taxon>Flavobacterium</taxon>
    </lineage>
</organism>
<keyword evidence="1" id="KW-0812">Transmembrane</keyword>
<feature type="transmembrane region" description="Helical" evidence="1">
    <location>
        <begin position="51"/>
        <end position="69"/>
    </location>
</feature>
<sequence length="70" mass="8311">MAFNLFLKELINSIWLSDKELKKIENVNNLENFEDLITNYQKQRNNSFKNLTILFLAVIFIHGVGFKYIT</sequence>
<dbReference type="Proteomes" id="UP000249518">
    <property type="component" value="Unassembled WGS sequence"/>
</dbReference>
<dbReference type="AlphaFoldDB" id="A0A328WTM5"/>